<dbReference type="Proteomes" id="UP000502706">
    <property type="component" value="Chromosome"/>
</dbReference>
<dbReference type="InterPro" id="IPR013783">
    <property type="entry name" value="Ig-like_fold"/>
</dbReference>
<dbReference type="EMBL" id="CP045121">
    <property type="protein sequence ID" value="QIN79883.1"/>
    <property type="molecule type" value="Genomic_DNA"/>
</dbReference>
<dbReference type="InterPro" id="IPR014755">
    <property type="entry name" value="Cu-Rt/internalin_Ig-like"/>
</dbReference>
<feature type="domain" description="Bacterial Ig" evidence="5">
    <location>
        <begin position="360"/>
        <end position="425"/>
    </location>
</feature>
<dbReference type="Gene3D" id="2.60.40.1220">
    <property type="match status" value="1"/>
</dbReference>
<dbReference type="Pfam" id="PF13205">
    <property type="entry name" value="Big_5"/>
    <property type="match status" value="1"/>
</dbReference>
<dbReference type="GO" id="GO:0005975">
    <property type="term" value="P:carbohydrate metabolic process"/>
    <property type="evidence" value="ECO:0007669"/>
    <property type="project" value="UniProtKB-ARBA"/>
</dbReference>
<evidence type="ECO:0000256" key="1">
    <source>
        <dbReference type="ARBA" id="ARBA00022729"/>
    </source>
</evidence>
<name>A0A6G8Q079_9ACTN</name>
<accession>A0A6G8Q079</accession>
<feature type="domain" description="SbsA Ig-like" evidence="4">
    <location>
        <begin position="433"/>
        <end position="538"/>
    </location>
</feature>
<protein>
    <submittedName>
        <fullName evidence="6">Uncharacterized protein</fullName>
    </submittedName>
</protein>
<evidence type="ECO:0000256" key="3">
    <source>
        <dbReference type="SAM" id="SignalP"/>
    </source>
</evidence>
<keyword evidence="1 3" id="KW-0732">Signal</keyword>
<dbReference type="InterPro" id="IPR041498">
    <property type="entry name" value="Big_6"/>
</dbReference>
<dbReference type="Pfam" id="PF17957">
    <property type="entry name" value="Big_7"/>
    <property type="match status" value="1"/>
</dbReference>
<dbReference type="RefSeq" id="WP_166397558.1">
    <property type="nucleotide sequence ID" value="NZ_CP045121.1"/>
</dbReference>
<dbReference type="Pfam" id="PF17936">
    <property type="entry name" value="Big_6"/>
    <property type="match status" value="1"/>
</dbReference>
<keyword evidence="7" id="KW-1185">Reference proteome</keyword>
<evidence type="ECO:0000313" key="7">
    <source>
        <dbReference type="Proteomes" id="UP000502706"/>
    </source>
</evidence>
<evidence type="ECO:0000256" key="2">
    <source>
        <dbReference type="SAM" id="MobiDB-lite"/>
    </source>
</evidence>
<sequence>MGDVLSGRRDRALMIFGALLALMLLSARGAAAQEEPYSGCTRVGDEATVTGTMIWPEITTYMYGIYYLVDEASGTPYALEADAALDLDAYVDKRVTLTGGIVPGYEAGRVEGGPTLLDVTRIEEWPDVAAPTGCDRLPPRLGVENGSVVVREDQAARNGGTYDDAFDRDARDTPIAFSPSLGEMCDVPFARCYYRGFPYDRDEWYWRLGAGEAPPGTSTVVVAARDQGGLSSEVSFDLTVLPVPPEVSLTGAPSAGQRVNGSVELSAEARDSSGVERVEFVANGVVVGQDLEAPYALAWDTASSEDGPTTVSARAFDKWGTAAESATVAVVVDNARPEAATLDLAAESDSGASRTDDLTNDPTPKISGTAEPGSRVTLYEGATVLGTASAGASGSWSVTAAALPDAPHALHATATDEAGNVSAASGTLLVKIDTARPTATAVSPSRGARAVPAGANVTATFSEAMGPATPNGNTLTLVRRGTTAKVAATVRYDAARKRAILDPSRNLRRGATYTATLSTGVEDLAGNPLARTTTWSFTVRR</sequence>
<dbReference type="KEGG" id="rmar:GBA65_16625"/>
<feature type="region of interest" description="Disordered" evidence="2">
    <location>
        <begin position="343"/>
        <end position="373"/>
    </location>
</feature>
<evidence type="ECO:0000259" key="5">
    <source>
        <dbReference type="Pfam" id="PF17936"/>
    </source>
</evidence>
<feature type="chain" id="PRO_5026065328" evidence="3">
    <location>
        <begin position="33"/>
        <end position="541"/>
    </location>
</feature>
<dbReference type="InterPro" id="IPR032812">
    <property type="entry name" value="SbsA_Ig"/>
</dbReference>
<reference evidence="6 7" key="1">
    <citation type="submission" date="2019-10" db="EMBL/GenBank/DDBJ databases">
        <title>Rubrobacter sp nov SCSIO 52915 isolated from a deep-sea sediment in the South China Sea.</title>
        <authorList>
            <person name="Chen R.W."/>
        </authorList>
    </citation>
    <scope>NUCLEOTIDE SEQUENCE [LARGE SCALE GENOMIC DNA]</scope>
    <source>
        <strain evidence="6 7">SCSIO 52915</strain>
    </source>
</reference>
<feature type="signal peptide" evidence="3">
    <location>
        <begin position="1"/>
        <end position="32"/>
    </location>
</feature>
<proteinExistence type="predicted"/>
<evidence type="ECO:0000313" key="6">
    <source>
        <dbReference type="EMBL" id="QIN79883.1"/>
    </source>
</evidence>
<dbReference type="AlphaFoldDB" id="A0A6G8Q079"/>
<gene>
    <name evidence="6" type="ORF">GBA65_16625</name>
</gene>
<evidence type="ECO:0000259" key="4">
    <source>
        <dbReference type="Pfam" id="PF13205"/>
    </source>
</evidence>
<dbReference type="Gene3D" id="2.60.40.10">
    <property type="entry name" value="Immunoglobulins"/>
    <property type="match status" value="2"/>
</dbReference>
<organism evidence="6 7">
    <name type="scientific">Rubrobacter marinus</name>
    <dbReference type="NCBI Taxonomy" id="2653852"/>
    <lineage>
        <taxon>Bacteria</taxon>
        <taxon>Bacillati</taxon>
        <taxon>Actinomycetota</taxon>
        <taxon>Rubrobacteria</taxon>
        <taxon>Rubrobacterales</taxon>
        <taxon>Rubrobacteraceae</taxon>
        <taxon>Rubrobacter</taxon>
    </lineage>
</organism>